<comment type="caution">
    <text evidence="1">The sequence shown here is derived from an EMBL/GenBank/DDBJ whole genome shotgun (WGS) entry which is preliminary data.</text>
</comment>
<dbReference type="Gene3D" id="3.30.70.100">
    <property type="match status" value="1"/>
</dbReference>
<protein>
    <recommendedName>
        <fullName evidence="3">L-rhamnose mutarotase</fullName>
    </recommendedName>
</protein>
<dbReference type="GO" id="GO:0016857">
    <property type="term" value="F:racemase and epimerase activity, acting on carbohydrates and derivatives"/>
    <property type="evidence" value="ECO:0007669"/>
    <property type="project" value="InterPro"/>
</dbReference>
<dbReference type="GO" id="GO:0019301">
    <property type="term" value="P:rhamnose catabolic process"/>
    <property type="evidence" value="ECO:0007669"/>
    <property type="project" value="TreeGrafter"/>
</dbReference>
<gene>
    <name evidence="1" type="ORF">GCM10010912_52640</name>
</gene>
<dbReference type="PANTHER" id="PTHR34389">
    <property type="entry name" value="L-RHAMNOSE MUTAROTASE"/>
    <property type="match status" value="1"/>
</dbReference>
<dbReference type="EMBL" id="BMKR01000031">
    <property type="protein sequence ID" value="GGG01271.1"/>
    <property type="molecule type" value="Genomic_DNA"/>
</dbReference>
<keyword evidence="2" id="KW-1185">Reference proteome</keyword>
<dbReference type="InterPro" id="IPR008000">
    <property type="entry name" value="Rham/fucose_mutarotase"/>
</dbReference>
<evidence type="ECO:0000313" key="2">
    <source>
        <dbReference type="Proteomes" id="UP000637643"/>
    </source>
</evidence>
<evidence type="ECO:0008006" key="3">
    <source>
        <dbReference type="Google" id="ProtNLM"/>
    </source>
</evidence>
<dbReference type="Proteomes" id="UP000637643">
    <property type="component" value="Unassembled WGS sequence"/>
</dbReference>
<dbReference type="RefSeq" id="WP_189030168.1">
    <property type="nucleotide sequence ID" value="NZ_BMKR01000031.1"/>
</dbReference>
<dbReference type="PANTHER" id="PTHR34389:SF2">
    <property type="entry name" value="L-RHAMNOSE MUTAROTASE"/>
    <property type="match status" value="1"/>
</dbReference>
<proteinExistence type="predicted"/>
<dbReference type="SUPFAM" id="SSF54909">
    <property type="entry name" value="Dimeric alpha+beta barrel"/>
    <property type="match status" value="1"/>
</dbReference>
<evidence type="ECO:0000313" key="1">
    <source>
        <dbReference type="EMBL" id="GGG01271.1"/>
    </source>
</evidence>
<reference evidence="1" key="1">
    <citation type="journal article" date="2014" name="Int. J. Syst. Evol. Microbiol.">
        <title>Complete genome sequence of Corynebacterium casei LMG S-19264T (=DSM 44701T), isolated from a smear-ripened cheese.</title>
        <authorList>
            <consortium name="US DOE Joint Genome Institute (JGI-PGF)"/>
            <person name="Walter F."/>
            <person name="Albersmeier A."/>
            <person name="Kalinowski J."/>
            <person name="Ruckert C."/>
        </authorList>
    </citation>
    <scope>NUCLEOTIDE SEQUENCE</scope>
    <source>
        <strain evidence="1">CGMCC 1.16134</strain>
    </source>
</reference>
<sequence length="108" mass="12736">MKGSNKLAWTWRVKAECLEEYVAMHLEPWPEILEEHTKAGIRNYSIFQNGNQFFYCFECDDTEAAFAYIAKSEACNRWNAITSKMVEGSFDFNEETPMEPLREVFYLK</sequence>
<reference evidence="1" key="2">
    <citation type="submission" date="2020-09" db="EMBL/GenBank/DDBJ databases">
        <authorList>
            <person name="Sun Q."/>
            <person name="Zhou Y."/>
        </authorList>
    </citation>
    <scope>NUCLEOTIDE SEQUENCE</scope>
    <source>
        <strain evidence="1">CGMCC 1.16134</strain>
    </source>
</reference>
<dbReference type="InterPro" id="IPR011008">
    <property type="entry name" value="Dimeric_a/b-barrel"/>
</dbReference>
<accession>A0A917CYN3</accession>
<organism evidence="1 2">
    <name type="scientific">Paenibacillus albidus</name>
    <dbReference type="NCBI Taxonomy" id="2041023"/>
    <lineage>
        <taxon>Bacteria</taxon>
        <taxon>Bacillati</taxon>
        <taxon>Bacillota</taxon>
        <taxon>Bacilli</taxon>
        <taxon>Bacillales</taxon>
        <taxon>Paenibacillaceae</taxon>
        <taxon>Paenibacillus</taxon>
    </lineage>
</organism>
<dbReference type="AlphaFoldDB" id="A0A917CYN3"/>
<dbReference type="Pfam" id="PF05336">
    <property type="entry name" value="rhaM"/>
    <property type="match status" value="1"/>
</dbReference>
<name>A0A917CYN3_9BACL</name>